<accession>A0A1T4Y2B2</accession>
<feature type="binding site" evidence="13">
    <location>
        <begin position="198"/>
        <end position="200"/>
    </location>
    <ligand>
        <name>iminosuccinate</name>
        <dbReference type="ChEBI" id="CHEBI:77875"/>
    </ligand>
</feature>
<evidence type="ECO:0000256" key="2">
    <source>
        <dbReference type="ARBA" id="ARBA00005065"/>
    </source>
</evidence>
<protein>
    <recommendedName>
        <fullName evidence="12 13">Quinolinate synthase</fullName>
        <ecNumber evidence="3 13">2.5.1.72</ecNumber>
    </recommendedName>
</protein>
<keyword evidence="8 13" id="KW-0479">Metal-binding</keyword>
<dbReference type="AlphaFoldDB" id="A0A1T4Y2B2"/>
<dbReference type="GO" id="GO:0005829">
    <property type="term" value="C:cytosol"/>
    <property type="evidence" value="ECO:0007669"/>
    <property type="project" value="TreeGrafter"/>
</dbReference>
<feature type="binding site" evidence="13">
    <location>
        <position position="331"/>
    </location>
    <ligand>
        <name>iminosuccinate</name>
        <dbReference type="ChEBI" id="CHEBI:77875"/>
    </ligand>
</feature>
<dbReference type="InterPro" id="IPR023515">
    <property type="entry name" value="Quinolinate_synth_A_type3"/>
</dbReference>
<evidence type="ECO:0000256" key="7">
    <source>
        <dbReference type="ARBA" id="ARBA00022679"/>
    </source>
</evidence>
<keyword evidence="5 13" id="KW-0963">Cytoplasm</keyword>
<evidence type="ECO:0000256" key="5">
    <source>
        <dbReference type="ARBA" id="ARBA00022490"/>
    </source>
</evidence>
<evidence type="ECO:0000313" key="15">
    <source>
        <dbReference type="Proteomes" id="UP000189735"/>
    </source>
</evidence>
<evidence type="ECO:0000256" key="4">
    <source>
        <dbReference type="ARBA" id="ARBA00022485"/>
    </source>
</evidence>
<reference evidence="15" key="1">
    <citation type="submission" date="2017-02" db="EMBL/GenBank/DDBJ databases">
        <authorList>
            <person name="Varghese N."/>
            <person name="Submissions S."/>
        </authorList>
    </citation>
    <scope>NUCLEOTIDE SEQUENCE [LARGE SCALE GENOMIC DNA]</scope>
    <source>
        <strain evidence="15">VKM Ac-2052</strain>
    </source>
</reference>
<comment type="catalytic activity">
    <reaction evidence="11">
        <text>iminosuccinate + dihydroxyacetone phosphate = quinolinate + phosphate + 2 H2O + H(+)</text>
        <dbReference type="Rhea" id="RHEA:25888"/>
        <dbReference type="ChEBI" id="CHEBI:15377"/>
        <dbReference type="ChEBI" id="CHEBI:15378"/>
        <dbReference type="ChEBI" id="CHEBI:29959"/>
        <dbReference type="ChEBI" id="CHEBI:43474"/>
        <dbReference type="ChEBI" id="CHEBI:57642"/>
        <dbReference type="ChEBI" id="CHEBI:77875"/>
        <dbReference type="EC" id="2.5.1.72"/>
    </reaction>
    <physiologicalReaction direction="left-to-right" evidence="11">
        <dbReference type="Rhea" id="RHEA:25889"/>
    </physiologicalReaction>
</comment>
<feature type="binding site" evidence="13">
    <location>
        <position position="378"/>
    </location>
    <ligand>
        <name>[4Fe-4S] cluster</name>
        <dbReference type="ChEBI" id="CHEBI:49883"/>
    </ligand>
</feature>
<dbReference type="UniPathway" id="UPA00253">
    <property type="reaction ID" value="UER00327"/>
</dbReference>
<feature type="binding site" evidence="13">
    <location>
        <position position="112"/>
    </location>
    <ligand>
        <name>iminosuccinate</name>
        <dbReference type="ChEBI" id="CHEBI:77875"/>
    </ligand>
</feature>
<evidence type="ECO:0000256" key="12">
    <source>
        <dbReference type="ARBA" id="ARBA00073059"/>
    </source>
</evidence>
<evidence type="ECO:0000256" key="13">
    <source>
        <dbReference type="HAMAP-Rule" id="MF_00569"/>
    </source>
</evidence>
<dbReference type="Proteomes" id="UP000189735">
    <property type="component" value="Unassembled WGS sequence"/>
</dbReference>
<comment type="pathway">
    <text evidence="2 13">Cofactor biosynthesis; NAD(+) biosynthesis; quinolinate from iminoaspartate: step 1/1.</text>
</comment>
<dbReference type="NCBIfam" id="NF006884">
    <property type="entry name" value="PRK09375.2-5"/>
    <property type="match status" value="1"/>
</dbReference>
<evidence type="ECO:0000256" key="10">
    <source>
        <dbReference type="ARBA" id="ARBA00023014"/>
    </source>
</evidence>
<keyword evidence="7 13" id="KW-0808">Transferase</keyword>
<evidence type="ECO:0000256" key="11">
    <source>
        <dbReference type="ARBA" id="ARBA00050125"/>
    </source>
</evidence>
<feature type="binding site" evidence="13">
    <location>
        <position position="159"/>
    </location>
    <ligand>
        <name>[4Fe-4S] cluster</name>
        <dbReference type="ChEBI" id="CHEBI:49883"/>
    </ligand>
</feature>
<dbReference type="GO" id="GO:0046872">
    <property type="term" value="F:metal ion binding"/>
    <property type="evidence" value="ECO:0007669"/>
    <property type="project" value="UniProtKB-KW"/>
</dbReference>
<comment type="function">
    <text evidence="1 13">Catalyzes the condensation of iminoaspartate with dihydroxyacetone phosphate to form quinolinate.</text>
</comment>
<organism evidence="14 15">
    <name type="scientific">Agreia bicolorata</name>
    <dbReference type="NCBI Taxonomy" id="110935"/>
    <lineage>
        <taxon>Bacteria</taxon>
        <taxon>Bacillati</taxon>
        <taxon>Actinomycetota</taxon>
        <taxon>Actinomycetes</taxon>
        <taxon>Micrococcales</taxon>
        <taxon>Microbacteriaceae</taxon>
        <taxon>Agreia</taxon>
    </lineage>
</organism>
<dbReference type="Gene3D" id="3.40.50.10800">
    <property type="entry name" value="NadA-like"/>
    <property type="match status" value="3"/>
</dbReference>
<dbReference type="PANTHER" id="PTHR30573">
    <property type="entry name" value="QUINOLINATE SYNTHETASE A"/>
    <property type="match status" value="1"/>
</dbReference>
<feature type="binding site" evidence="13">
    <location>
        <position position="288"/>
    </location>
    <ligand>
        <name>[4Fe-4S] cluster</name>
        <dbReference type="ChEBI" id="CHEBI:49883"/>
    </ligand>
</feature>
<dbReference type="PANTHER" id="PTHR30573:SF0">
    <property type="entry name" value="QUINOLINATE SYNTHASE, CHLOROPLASTIC"/>
    <property type="match status" value="1"/>
</dbReference>
<dbReference type="GO" id="GO:0008987">
    <property type="term" value="F:quinolinate synthetase A activity"/>
    <property type="evidence" value="ECO:0007669"/>
    <property type="project" value="UniProtKB-UniRule"/>
</dbReference>
<dbReference type="InterPro" id="IPR036094">
    <property type="entry name" value="NadA_sf"/>
</dbReference>
<evidence type="ECO:0000256" key="9">
    <source>
        <dbReference type="ARBA" id="ARBA00023004"/>
    </source>
</evidence>
<dbReference type="NCBIfam" id="NF006883">
    <property type="entry name" value="PRK09375.2-4"/>
    <property type="match status" value="1"/>
</dbReference>
<dbReference type="NCBIfam" id="TIGR00550">
    <property type="entry name" value="nadA"/>
    <property type="match status" value="1"/>
</dbReference>
<comment type="cofactor">
    <cofactor evidence="13">
        <name>[4Fe-4S] cluster</name>
        <dbReference type="ChEBI" id="CHEBI:49883"/>
    </cofactor>
    <text evidence="13">Binds 1 [4Fe-4S] cluster per subunit.</text>
</comment>
<proteinExistence type="inferred from homology"/>
<name>A0A1T4Y2B2_9MICO</name>
<evidence type="ECO:0000256" key="8">
    <source>
        <dbReference type="ARBA" id="ARBA00022723"/>
    </source>
</evidence>
<evidence type="ECO:0000313" key="14">
    <source>
        <dbReference type="EMBL" id="SKA95471.1"/>
    </source>
</evidence>
<dbReference type="RefSeq" id="WP_044443714.1">
    <property type="nucleotide sequence ID" value="NZ_FUYG01000005.1"/>
</dbReference>
<keyword evidence="4 13" id="KW-0004">4Fe-4S</keyword>
<dbReference type="Pfam" id="PF02445">
    <property type="entry name" value="NadA"/>
    <property type="match status" value="1"/>
</dbReference>
<comment type="similarity">
    <text evidence="13">Belongs to the quinolinate synthase family. Type 3 subfamily.</text>
</comment>
<comment type="subcellular location">
    <subcellularLocation>
        <location evidence="13">Cytoplasm</location>
    </subcellularLocation>
</comment>
<dbReference type="EMBL" id="FUYG01000005">
    <property type="protein sequence ID" value="SKA95471.1"/>
    <property type="molecule type" value="Genomic_DNA"/>
</dbReference>
<evidence type="ECO:0000256" key="3">
    <source>
        <dbReference type="ARBA" id="ARBA00012669"/>
    </source>
</evidence>
<dbReference type="GO" id="GO:0034628">
    <property type="term" value="P:'de novo' NAD+ biosynthetic process from L-aspartate"/>
    <property type="evidence" value="ECO:0007669"/>
    <property type="project" value="TreeGrafter"/>
</dbReference>
<dbReference type="FunFam" id="3.40.50.10800:FF:000001">
    <property type="entry name" value="Quinolinate synthase A"/>
    <property type="match status" value="1"/>
</dbReference>
<dbReference type="GO" id="GO:0051539">
    <property type="term" value="F:4 iron, 4 sulfur cluster binding"/>
    <property type="evidence" value="ECO:0007669"/>
    <property type="project" value="UniProtKB-KW"/>
</dbReference>
<evidence type="ECO:0000256" key="1">
    <source>
        <dbReference type="ARBA" id="ARBA00003791"/>
    </source>
</evidence>
<dbReference type="HAMAP" id="MF_00569">
    <property type="entry name" value="NadA_type3"/>
    <property type="match status" value="1"/>
</dbReference>
<feature type="binding site" evidence="13">
    <location>
        <position position="219"/>
    </location>
    <ligand>
        <name>iminosuccinate</name>
        <dbReference type="ChEBI" id="CHEBI:77875"/>
    </ligand>
</feature>
<keyword evidence="6 13" id="KW-0662">Pyridine nucleotide biosynthesis</keyword>
<feature type="binding site" evidence="13">
    <location>
        <position position="95"/>
    </location>
    <ligand>
        <name>iminosuccinate</name>
        <dbReference type="ChEBI" id="CHEBI:77875"/>
    </ligand>
</feature>
<keyword evidence="10 13" id="KW-0411">Iron-sulfur</keyword>
<sequence>MTSVDTTIQLLTREQAAGSAGNSTCTPDLALQPWSFDAGIPNYGPGASMTDVIPTGSPVQGRLPVEYTTASADELDARIRAAKETLGERVVVLGHFYQRDEVVQYADFVGDSFQLANAAKAKPDAEAIVFCGVHFMAETADILSKPSQAVILPNLAAGCSMADMADIDSVEDAWAQLTEIYGTAPDADGRVPVIPVTYMNSSAALKAFCGRNGGIVCTSSNAATVLEWAFERGQRVLFFPDQHLGRNTAKAMGIPVELMPMWNPRKPLGGNSADELVDAKVVLWHGFCSVHKRFTPAQIEKARAEYPGVQVIVHPECPMAVVDAADSAGSTDFIVKAIQAAPAGSTFAIGTEINLVNRLAAEYPQHTIFCLDDVICPCSTMYRIHPGYLAWVLEGLVDGVVLNRIQVADDVIADSTVALERMLAARPPASAPAPQTPAGAGR</sequence>
<keyword evidence="9 13" id="KW-0408">Iron</keyword>
<evidence type="ECO:0000256" key="6">
    <source>
        <dbReference type="ARBA" id="ARBA00022642"/>
    </source>
</evidence>
<feature type="binding site" evidence="13">
    <location>
        <begin position="314"/>
        <end position="316"/>
    </location>
    <ligand>
        <name>iminosuccinate</name>
        <dbReference type="ChEBI" id="CHEBI:77875"/>
    </ligand>
</feature>
<dbReference type="SUPFAM" id="SSF142754">
    <property type="entry name" value="NadA-like"/>
    <property type="match status" value="1"/>
</dbReference>
<dbReference type="EC" id="2.5.1.72" evidence="3 13"/>
<gene>
    <name evidence="13" type="primary">nadA</name>
    <name evidence="14" type="ORF">SAMN06295879_1999</name>
</gene>
<dbReference type="InterPro" id="IPR003473">
    <property type="entry name" value="NadA"/>
</dbReference>